<sequence length="137" mass="15087">MYVSQETTQQIEARLLSVLRQAHLKLYSGTYCFEEYPRAEYVFNPNALAIVGDDEVWSQLVPCEDASNELFTVFSFHFTPGLDNSGFVGWLASKIKSQTGSGVFVVCGQNSAKGGIFDYWGCPIAVAEEVIKVVTSA</sequence>
<reference evidence="1" key="1">
    <citation type="submission" date="2020-09" db="EMBL/GenBank/DDBJ databases">
        <authorList>
            <person name="Kim M.K."/>
        </authorList>
    </citation>
    <scope>NUCLEOTIDE SEQUENCE</scope>
    <source>
        <strain evidence="1">BT664</strain>
    </source>
</reference>
<gene>
    <name evidence="1" type="ORF">IC235_20700</name>
</gene>
<dbReference type="EMBL" id="JACXAD010000033">
    <property type="protein sequence ID" value="MBD2770314.1"/>
    <property type="molecule type" value="Genomic_DNA"/>
</dbReference>
<keyword evidence="2" id="KW-1185">Reference proteome</keyword>
<name>A0A927BHM5_9BACT</name>
<comment type="caution">
    <text evidence="1">The sequence shown here is derived from an EMBL/GenBank/DDBJ whole genome shotgun (WGS) entry which is preliminary data.</text>
</comment>
<evidence type="ECO:0000313" key="1">
    <source>
        <dbReference type="EMBL" id="MBD2770314.1"/>
    </source>
</evidence>
<evidence type="ECO:0000313" key="2">
    <source>
        <dbReference type="Proteomes" id="UP000612233"/>
    </source>
</evidence>
<organism evidence="1 2">
    <name type="scientific">Hymenobacter montanus</name>
    <dbReference type="NCBI Taxonomy" id="2771359"/>
    <lineage>
        <taxon>Bacteria</taxon>
        <taxon>Pseudomonadati</taxon>
        <taxon>Bacteroidota</taxon>
        <taxon>Cytophagia</taxon>
        <taxon>Cytophagales</taxon>
        <taxon>Hymenobacteraceae</taxon>
        <taxon>Hymenobacter</taxon>
    </lineage>
</organism>
<accession>A0A927BHM5</accession>
<dbReference type="RefSeq" id="WP_191007123.1">
    <property type="nucleotide sequence ID" value="NZ_JACXAD010000033.1"/>
</dbReference>
<proteinExistence type="predicted"/>
<dbReference type="AlphaFoldDB" id="A0A927BHM5"/>
<dbReference type="Pfam" id="PF19696">
    <property type="entry name" value="DUF6196"/>
    <property type="match status" value="1"/>
</dbReference>
<dbReference type="InterPro" id="IPR045674">
    <property type="entry name" value="DUF6196"/>
</dbReference>
<dbReference type="Proteomes" id="UP000612233">
    <property type="component" value="Unassembled WGS sequence"/>
</dbReference>
<protein>
    <submittedName>
        <fullName evidence="1">Uncharacterized protein</fullName>
    </submittedName>
</protein>